<dbReference type="EMBL" id="BJYY01000001">
    <property type="protein sequence ID" value="GEO32406.1"/>
    <property type="molecule type" value="Genomic_DNA"/>
</dbReference>
<feature type="compositionally biased region" description="Low complexity" evidence="1">
    <location>
        <begin position="1"/>
        <end position="19"/>
    </location>
</feature>
<keyword evidence="3" id="KW-1185">Reference proteome</keyword>
<gene>
    <name evidence="2" type="ORF">CAE01nite_01310</name>
</gene>
<dbReference type="Proteomes" id="UP000321181">
    <property type="component" value="Unassembled WGS sequence"/>
</dbReference>
<evidence type="ECO:0000313" key="2">
    <source>
        <dbReference type="EMBL" id="GEO32406.1"/>
    </source>
</evidence>
<proteinExistence type="predicted"/>
<accession>A0A512D7F0</accession>
<evidence type="ECO:0000256" key="1">
    <source>
        <dbReference type="SAM" id="MobiDB-lite"/>
    </source>
</evidence>
<feature type="region of interest" description="Disordered" evidence="1">
    <location>
        <begin position="1"/>
        <end position="25"/>
    </location>
</feature>
<name>A0A512D7F0_9CELL</name>
<sequence length="262" mass="26713">MPDRPVSPTVAAPTAATHPPASPDARRAGVLLGAVRDNARWCALVSASHGIAGRADADAWTARRRTPPGYPDAVTLRPRLAPGSVLSRIDTEAPGCSVKDSFADLDLAPSGFRELFAATWIGHPGTSHRAPAPGRLRWARVTDAATLSAWQDARGDTAHPLLPALLAEPEVTVLAARDGTGDGGDVVAGAILTTGVPGVVGVSNVFTAGATAGEAWAGPLGWAADRHAGRPLVGYERGDDLAAALAGGFAALGPLRVWMATA</sequence>
<protein>
    <submittedName>
        <fullName evidence="2">Uncharacterized protein</fullName>
    </submittedName>
</protein>
<evidence type="ECO:0000313" key="3">
    <source>
        <dbReference type="Proteomes" id="UP000321181"/>
    </source>
</evidence>
<dbReference type="AlphaFoldDB" id="A0A512D7F0"/>
<comment type="caution">
    <text evidence="2">The sequence shown here is derived from an EMBL/GenBank/DDBJ whole genome shotgun (WGS) entry which is preliminary data.</text>
</comment>
<reference evidence="2 3" key="1">
    <citation type="submission" date="2019-07" db="EMBL/GenBank/DDBJ databases">
        <title>Whole genome shotgun sequence of Cellulomonas aerilata NBRC 106308.</title>
        <authorList>
            <person name="Hosoyama A."/>
            <person name="Uohara A."/>
            <person name="Ohji S."/>
            <person name="Ichikawa N."/>
        </authorList>
    </citation>
    <scope>NUCLEOTIDE SEQUENCE [LARGE SCALE GENOMIC DNA]</scope>
    <source>
        <strain evidence="2 3">NBRC 106308</strain>
    </source>
</reference>
<organism evidence="2 3">
    <name type="scientific">Cellulomonas aerilata</name>
    <dbReference type="NCBI Taxonomy" id="515326"/>
    <lineage>
        <taxon>Bacteria</taxon>
        <taxon>Bacillati</taxon>
        <taxon>Actinomycetota</taxon>
        <taxon>Actinomycetes</taxon>
        <taxon>Micrococcales</taxon>
        <taxon>Cellulomonadaceae</taxon>
        <taxon>Cellulomonas</taxon>
    </lineage>
</organism>